<sequence length="580" mass="67107">MEFEENKDSKAPIRILLNQVNVLNEENEKHRHEILNLKSKQRDQEFGGLSIGVNTDFDLFKKDPELMNEDGELQMAFLSQRQTIQLLEAELKAERKNFTLNDNELREELRRLRKDNQRQQKLISRNLVYTSEAKTSDSLQHEVASLNHENVEFREKIELYEKEIKRLKKQVKLAASRLKSRGVDLNIGTPGNLTPSPGPIAAAVQRKDHVYMGMYAYKMEDESNLIRNLVIDLKPKLTEGVLPGLPSYIIFMCLRHADYTNNDTKVKSLLRHGDDFESVVCYLVNTCRLLHLLKQYSGEKNFTTQNTKKQNEHCLRNFDISEYRQVVNDLAVHTYQGLVRCVEKKLQTMIVPGMVEHEGITGAISSMHDGMSNDQEGVERITIYTITKQLSTYLSVMHNHGLDPQIVKQLYKQIFYLMTATTLNNLVLRKEMCHWSKGMQIRYNVSELEEWLRGSKLVDSGASETLEPLVQVSQLLQVSKKVDQDVDSICELCTKLSTQQIIKILNHYTPVNEFETRVEASFVRKVHDKLRKSRGDTETQKLLMDTKHAFPVTFPYNPSTVELDTITIPESWNLNFLERM</sequence>
<evidence type="ECO:0000259" key="2">
    <source>
        <dbReference type="PROSITE" id="PS51126"/>
    </source>
</evidence>
<dbReference type="PROSITE" id="PS51126">
    <property type="entry name" value="DILUTE"/>
    <property type="match status" value="1"/>
</dbReference>
<proteinExistence type="predicted"/>
<dbReference type="GeneID" id="100368532"/>
<accession>A0ABM0GVK7</accession>
<keyword evidence="1" id="KW-0175">Coiled coil</keyword>
<dbReference type="SMART" id="SM01132">
    <property type="entry name" value="DIL"/>
    <property type="match status" value="1"/>
</dbReference>
<feature type="coiled-coil region" evidence="1">
    <location>
        <begin position="88"/>
        <end position="177"/>
    </location>
</feature>
<organism evidence="3 4">
    <name type="scientific">Saccoglossus kowalevskii</name>
    <name type="common">Acorn worm</name>
    <dbReference type="NCBI Taxonomy" id="10224"/>
    <lineage>
        <taxon>Eukaryota</taxon>
        <taxon>Metazoa</taxon>
        <taxon>Hemichordata</taxon>
        <taxon>Enteropneusta</taxon>
        <taxon>Harrimaniidae</taxon>
        <taxon>Saccoglossus</taxon>
    </lineage>
</organism>
<reference evidence="4" key="1">
    <citation type="submission" date="2025-08" db="UniProtKB">
        <authorList>
            <consortium name="RefSeq"/>
        </authorList>
    </citation>
    <scope>IDENTIFICATION</scope>
    <source>
        <tissue evidence="4">Testes</tissue>
    </source>
</reference>
<gene>
    <name evidence="4" type="primary">LOC100368532</name>
</gene>
<dbReference type="PANTHER" id="PTHR16027">
    <property type="entry name" value="DILUTE DOMAIN-CONTAINING PROTEIN YPR089W"/>
    <property type="match status" value="1"/>
</dbReference>
<keyword evidence="3" id="KW-1185">Reference proteome</keyword>
<evidence type="ECO:0000256" key="1">
    <source>
        <dbReference type="SAM" id="Coils"/>
    </source>
</evidence>
<name>A0ABM0GVK7_SACKO</name>
<feature type="domain" description="Dilute" evidence="2">
    <location>
        <begin position="264"/>
        <end position="532"/>
    </location>
</feature>
<dbReference type="PANTHER" id="PTHR16027:SF6">
    <property type="entry name" value="DILUTE DOMAIN-CONTAINING PROTEIN"/>
    <property type="match status" value="1"/>
</dbReference>
<evidence type="ECO:0000313" key="4">
    <source>
        <dbReference type="RefSeq" id="XP_002738270.2"/>
    </source>
</evidence>
<dbReference type="RefSeq" id="XP_002738270.2">
    <property type="nucleotide sequence ID" value="XM_002738224.2"/>
</dbReference>
<dbReference type="CDD" id="cd15470">
    <property type="entry name" value="Myo5_CBD"/>
    <property type="match status" value="1"/>
</dbReference>
<feature type="coiled-coil region" evidence="1">
    <location>
        <begin position="13"/>
        <end position="40"/>
    </location>
</feature>
<protein>
    <submittedName>
        <fullName evidence="4">Unconventional myosin-Va-like</fullName>
    </submittedName>
</protein>
<dbReference type="Pfam" id="PF01843">
    <property type="entry name" value="DIL"/>
    <property type="match status" value="1"/>
</dbReference>
<dbReference type="Proteomes" id="UP000694865">
    <property type="component" value="Unplaced"/>
</dbReference>
<dbReference type="InterPro" id="IPR002710">
    <property type="entry name" value="Dilute_dom"/>
</dbReference>
<evidence type="ECO:0000313" key="3">
    <source>
        <dbReference type="Proteomes" id="UP000694865"/>
    </source>
</evidence>
<dbReference type="InterPro" id="IPR052072">
    <property type="entry name" value="Vascular_dev_regulator"/>
</dbReference>